<dbReference type="SUPFAM" id="SSF160631">
    <property type="entry name" value="SMI1/KNR4-like"/>
    <property type="match status" value="1"/>
</dbReference>
<name>A0A923FZY5_9PSED</name>
<reference evidence="2" key="1">
    <citation type="journal article" date="2020" name="Microorganisms">
        <title>Reliable Identification of Environmental Pseudomonas Isolates Using the rpoD Gene.</title>
        <authorList>
            <consortium name="The Broad Institute Genome Sequencing Platform"/>
            <person name="Girard L."/>
            <person name="Lood C."/>
            <person name="Rokni-Zadeh H."/>
            <person name="van Noort V."/>
            <person name="Lavigne R."/>
            <person name="De Mot R."/>
        </authorList>
    </citation>
    <scope>NUCLEOTIDE SEQUENCE</scope>
    <source>
        <strain evidence="2">SWRI10</strain>
    </source>
</reference>
<proteinExistence type="predicted"/>
<dbReference type="EMBL" id="JABWRE010000007">
    <property type="protein sequence ID" value="MBC3441267.1"/>
    <property type="molecule type" value="Genomic_DNA"/>
</dbReference>
<dbReference type="Gene3D" id="3.40.1580.10">
    <property type="entry name" value="SMI1/KNR4-like"/>
    <property type="match status" value="1"/>
</dbReference>
<dbReference type="SMART" id="SM00860">
    <property type="entry name" value="SMI1_KNR4"/>
    <property type="match status" value="1"/>
</dbReference>
<dbReference type="Pfam" id="PF09346">
    <property type="entry name" value="SMI1_KNR4"/>
    <property type="match status" value="1"/>
</dbReference>
<dbReference type="EMBL" id="JABWRE020000001">
    <property type="protein sequence ID" value="MBV4536783.1"/>
    <property type="molecule type" value="Genomic_DNA"/>
</dbReference>
<dbReference type="AlphaFoldDB" id="A0A923FZY5"/>
<reference evidence="2" key="2">
    <citation type="submission" date="2020-07" db="EMBL/GenBank/DDBJ databases">
        <authorList>
            <person name="Lood C."/>
            <person name="Girard L."/>
        </authorList>
    </citation>
    <scope>NUCLEOTIDE SEQUENCE</scope>
    <source>
        <strain evidence="2">SWRI10</strain>
    </source>
</reference>
<evidence type="ECO:0000259" key="1">
    <source>
        <dbReference type="SMART" id="SM00860"/>
    </source>
</evidence>
<feature type="domain" description="Knr4/Smi1-like" evidence="1">
    <location>
        <begin position="8"/>
        <end position="137"/>
    </location>
</feature>
<evidence type="ECO:0000313" key="3">
    <source>
        <dbReference type="EMBL" id="MBV4536783.1"/>
    </source>
</evidence>
<dbReference type="RefSeq" id="WP_186554820.1">
    <property type="nucleotide sequence ID" value="NZ_JABWRE020000001.1"/>
</dbReference>
<dbReference type="Proteomes" id="UP000599879">
    <property type="component" value="Unassembled WGS sequence"/>
</dbReference>
<organism evidence="2">
    <name type="scientific">Pseudomonas urmiensis</name>
    <dbReference type="NCBI Taxonomy" id="2745493"/>
    <lineage>
        <taxon>Bacteria</taxon>
        <taxon>Pseudomonadati</taxon>
        <taxon>Pseudomonadota</taxon>
        <taxon>Gammaproteobacteria</taxon>
        <taxon>Pseudomonadales</taxon>
        <taxon>Pseudomonadaceae</taxon>
        <taxon>Pseudomonas</taxon>
    </lineage>
</organism>
<gene>
    <name evidence="3" type="ORF">HU737_012390</name>
    <name evidence="2" type="ORF">HU737_11275</name>
</gene>
<sequence length="141" mass="15985">MQHKFTTGTTADTIRIAEAQLNRKFPQSFFNWLLINNGRSLDGLTVFPVHDPNNLRKTWSSITKNFNEGWAIWINNHSHESLDLSPLLPFAEYGTGDYFCFNYESIGSQGEPEVVLWSHETGKAKFIADNFSAFASNPPTL</sequence>
<reference evidence="3" key="3">
    <citation type="submission" date="2021-06" db="EMBL/GenBank/DDBJ databases">
        <title>Updating the genus Pseudomonas: Description of 43 new species and partition of the Pseudomonas putida group.</title>
        <authorList>
            <person name="Girard L."/>
            <person name="Lood C."/>
            <person name="Vandamme P."/>
            <person name="Rokni-Zadeh H."/>
            <person name="Van Noort V."/>
            <person name="Hofte M."/>
            <person name="Lavigne R."/>
            <person name="De Mot R."/>
        </authorList>
    </citation>
    <scope>NUCLEOTIDE SEQUENCE</scope>
    <source>
        <strain evidence="3">SWRI10</strain>
    </source>
</reference>
<comment type="caution">
    <text evidence="2">The sequence shown here is derived from an EMBL/GenBank/DDBJ whole genome shotgun (WGS) entry which is preliminary data.</text>
</comment>
<evidence type="ECO:0000313" key="2">
    <source>
        <dbReference type="EMBL" id="MBC3441267.1"/>
    </source>
</evidence>
<accession>A0A923FZY5</accession>
<dbReference type="InterPro" id="IPR037883">
    <property type="entry name" value="Knr4/Smi1-like_sf"/>
</dbReference>
<dbReference type="InterPro" id="IPR018958">
    <property type="entry name" value="Knr4/Smi1-like_dom"/>
</dbReference>
<protein>
    <submittedName>
        <fullName evidence="2">SMI1/KNR4 family protein</fullName>
    </submittedName>
</protein>